<accession>A0ABD3BAD5</accession>
<dbReference type="Proteomes" id="UP001632038">
    <property type="component" value="Unassembled WGS sequence"/>
</dbReference>
<organism evidence="1 2">
    <name type="scientific">Castilleja foliolosa</name>
    <dbReference type="NCBI Taxonomy" id="1961234"/>
    <lineage>
        <taxon>Eukaryota</taxon>
        <taxon>Viridiplantae</taxon>
        <taxon>Streptophyta</taxon>
        <taxon>Embryophyta</taxon>
        <taxon>Tracheophyta</taxon>
        <taxon>Spermatophyta</taxon>
        <taxon>Magnoliopsida</taxon>
        <taxon>eudicotyledons</taxon>
        <taxon>Gunneridae</taxon>
        <taxon>Pentapetalae</taxon>
        <taxon>asterids</taxon>
        <taxon>lamiids</taxon>
        <taxon>Lamiales</taxon>
        <taxon>Orobanchaceae</taxon>
        <taxon>Pedicularideae</taxon>
        <taxon>Castillejinae</taxon>
        <taxon>Castilleja</taxon>
    </lineage>
</organism>
<name>A0ABD3BAD5_9LAMI</name>
<keyword evidence="2" id="KW-1185">Reference proteome</keyword>
<evidence type="ECO:0000313" key="2">
    <source>
        <dbReference type="Proteomes" id="UP001632038"/>
    </source>
</evidence>
<evidence type="ECO:0000313" key="1">
    <source>
        <dbReference type="EMBL" id="KAL3614229.1"/>
    </source>
</evidence>
<sequence>MAGRACPFSDGGSFWTASYANGGGGEVQIVVVVVFRGVAGGFRRGDASFFLSLEFRIF</sequence>
<dbReference type="AlphaFoldDB" id="A0ABD3BAD5"/>
<reference evidence="2" key="1">
    <citation type="journal article" date="2024" name="IScience">
        <title>Strigolactones Initiate the Formation of Haustorium-like Structures in Castilleja.</title>
        <authorList>
            <person name="Buerger M."/>
            <person name="Peterson D."/>
            <person name="Chory J."/>
        </authorList>
    </citation>
    <scope>NUCLEOTIDE SEQUENCE [LARGE SCALE GENOMIC DNA]</scope>
</reference>
<comment type="caution">
    <text evidence="1">The sequence shown here is derived from an EMBL/GenBank/DDBJ whole genome shotgun (WGS) entry which is preliminary data.</text>
</comment>
<gene>
    <name evidence="1" type="ORF">CASFOL_042303</name>
</gene>
<proteinExistence type="predicted"/>
<dbReference type="EMBL" id="JAVIJP010000107">
    <property type="protein sequence ID" value="KAL3614229.1"/>
    <property type="molecule type" value="Genomic_DNA"/>
</dbReference>
<protein>
    <submittedName>
        <fullName evidence="1">Uncharacterized protein</fullName>
    </submittedName>
</protein>